<dbReference type="Pfam" id="PF12796">
    <property type="entry name" value="Ank_2"/>
    <property type="match status" value="3"/>
</dbReference>
<dbReference type="SUPFAM" id="SSF48403">
    <property type="entry name" value="Ankyrin repeat"/>
    <property type="match status" value="1"/>
</dbReference>
<keyword evidence="6" id="KW-1185">Reference proteome</keyword>
<dbReference type="AlphaFoldDB" id="A0A8A3PPL1"/>
<dbReference type="InterPro" id="IPR051165">
    <property type="entry name" value="Multifunctional_ANK_Repeat"/>
</dbReference>
<evidence type="ECO:0000256" key="1">
    <source>
        <dbReference type="ARBA" id="ARBA00022737"/>
    </source>
</evidence>
<name>A0A8A3PPL1_9HELO</name>
<dbReference type="PRINTS" id="PR01415">
    <property type="entry name" value="ANKYRIN"/>
</dbReference>
<sequence length="627" mass="70350">MDMNQIPPEVIQCIGDSLRRAPLNAFIQTSKRHATILTPLLYQKAFRRHFRLPSDDESGPGPGPGPGSGGRSIWVYSRGRCYVSQRRLWACAPLWESEYVMDYFMHRSLKWASTRFGGKERNGATWLHLLAGIGHKKLLLMFIKKGLDLRSRDWDGNTVLHSAAAKGQTEIVDWLIQNGLDVLDLNQLNQSVLIYALTRNQLHREAFIRIIDAVKTRGGNLDVNLDSSRIPPIFLASRMIDAQPIIKHLIDNGAGVFRVSGGATRDTLLHWVARFGHEDIGNFLVSQMKSHPGFISRLNAQRQSPLHIAIQRKRASLSRTLIAAGADIELKDGMGRTSLVMAVYFRCLPILEVLLKKTSPSYYLEAVTLIQEYLWRSIECGDATAVHYLVELQSTCKIQLSLPTLHDLIETHRSRNFGCEIIEIIGDAGANFHLLSRPLFETPLHSVIRRSAQITPCTERIIPYLLIKTNNLSFINREGNSVLHHAARYGSLKTVELTLKHPGMTAEIFALQNNAGNTALHEAVKRNGNHKHIIRLLMKARGEFQQRSMKEKISARSPRKIGKPAVPDPPVRGERKEGSEGLREKSTNKRRLNGNGSMGMGGSLSKIGDSRIPLLRRENAQDDVSLF</sequence>
<feature type="compositionally biased region" description="Basic and acidic residues" evidence="4">
    <location>
        <begin position="571"/>
        <end position="587"/>
    </location>
</feature>
<dbReference type="SMART" id="SM00248">
    <property type="entry name" value="ANK"/>
    <property type="match status" value="8"/>
</dbReference>
<dbReference type="PANTHER" id="PTHR24123:SF33">
    <property type="entry name" value="PROTEIN HOS4"/>
    <property type="match status" value="1"/>
</dbReference>
<dbReference type="EMBL" id="CP063412">
    <property type="protein sequence ID" value="QSZ36953.1"/>
    <property type="molecule type" value="Genomic_DNA"/>
</dbReference>
<feature type="repeat" description="ANK" evidence="3">
    <location>
        <begin position="301"/>
        <end position="333"/>
    </location>
</feature>
<evidence type="ECO:0000256" key="4">
    <source>
        <dbReference type="SAM" id="MobiDB-lite"/>
    </source>
</evidence>
<protein>
    <recommendedName>
        <fullName evidence="7">F-box domain-containing protein</fullName>
    </recommendedName>
</protein>
<accession>A0A8A3PPL1</accession>
<dbReference type="PROSITE" id="PS50088">
    <property type="entry name" value="ANK_REPEAT"/>
    <property type="match status" value="3"/>
</dbReference>
<keyword evidence="2 3" id="KW-0040">ANK repeat</keyword>
<feature type="compositionally biased region" description="Basic and acidic residues" evidence="4">
    <location>
        <begin position="545"/>
        <end position="554"/>
    </location>
</feature>
<dbReference type="OrthoDB" id="195446at2759"/>
<dbReference type="Proteomes" id="UP000672032">
    <property type="component" value="Chromosome 8"/>
</dbReference>
<organism evidence="5 6">
    <name type="scientific">Monilinia vaccinii-corymbosi</name>
    <dbReference type="NCBI Taxonomy" id="61207"/>
    <lineage>
        <taxon>Eukaryota</taxon>
        <taxon>Fungi</taxon>
        <taxon>Dikarya</taxon>
        <taxon>Ascomycota</taxon>
        <taxon>Pezizomycotina</taxon>
        <taxon>Leotiomycetes</taxon>
        <taxon>Helotiales</taxon>
        <taxon>Sclerotiniaceae</taxon>
        <taxon>Monilinia</taxon>
    </lineage>
</organism>
<dbReference type="Gene3D" id="1.25.40.20">
    <property type="entry name" value="Ankyrin repeat-containing domain"/>
    <property type="match status" value="2"/>
</dbReference>
<evidence type="ECO:0000256" key="2">
    <source>
        <dbReference type="ARBA" id="ARBA00023043"/>
    </source>
</evidence>
<evidence type="ECO:0000313" key="6">
    <source>
        <dbReference type="Proteomes" id="UP000672032"/>
    </source>
</evidence>
<evidence type="ECO:0000256" key="3">
    <source>
        <dbReference type="PROSITE-ProRule" id="PRU00023"/>
    </source>
</evidence>
<feature type="region of interest" description="Disordered" evidence="4">
    <location>
        <begin position="545"/>
        <end position="627"/>
    </location>
</feature>
<keyword evidence="1" id="KW-0677">Repeat</keyword>
<dbReference type="PROSITE" id="PS50297">
    <property type="entry name" value="ANK_REP_REGION"/>
    <property type="match status" value="3"/>
</dbReference>
<feature type="repeat" description="ANK" evidence="3">
    <location>
        <begin position="122"/>
        <end position="154"/>
    </location>
</feature>
<dbReference type="InterPro" id="IPR002110">
    <property type="entry name" value="Ankyrin_rpt"/>
</dbReference>
<gene>
    <name evidence="5" type="ORF">DSL72_009044</name>
</gene>
<dbReference type="PANTHER" id="PTHR24123">
    <property type="entry name" value="ANKYRIN REPEAT-CONTAINING"/>
    <property type="match status" value="1"/>
</dbReference>
<reference evidence="5" key="1">
    <citation type="submission" date="2020-10" db="EMBL/GenBank/DDBJ databases">
        <title>Genome Sequence of Monilinia vaccinii-corymbosi Sheds Light on Mummy Berry Disease Infection of Blueberry and Mating Type.</title>
        <authorList>
            <person name="Yow A.G."/>
            <person name="Zhang Y."/>
            <person name="Bansal K."/>
            <person name="Eacker S.M."/>
            <person name="Sullivan S."/>
            <person name="Liachko I."/>
            <person name="Cubeta M.A."/>
            <person name="Rollins J.A."/>
            <person name="Ashrafi H."/>
        </authorList>
    </citation>
    <scope>NUCLEOTIDE SEQUENCE</scope>
    <source>
        <strain evidence="5">RL-1</strain>
    </source>
</reference>
<evidence type="ECO:0008006" key="7">
    <source>
        <dbReference type="Google" id="ProtNLM"/>
    </source>
</evidence>
<feature type="repeat" description="ANK" evidence="3">
    <location>
        <begin position="155"/>
        <end position="187"/>
    </location>
</feature>
<dbReference type="InterPro" id="IPR036770">
    <property type="entry name" value="Ankyrin_rpt-contain_sf"/>
</dbReference>
<proteinExistence type="predicted"/>
<evidence type="ECO:0000313" key="5">
    <source>
        <dbReference type="EMBL" id="QSZ36953.1"/>
    </source>
</evidence>